<comment type="caution">
    <text evidence="2">The sequence shown here is derived from an EMBL/GenBank/DDBJ whole genome shotgun (WGS) entry which is preliminary data.</text>
</comment>
<protein>
    <submittedName>
        <fullName evidence="2">Uncharacterized protein</fullName>
    </submittedName>
</protein>
<evidence type="ECO:0000313" key="2">
    <source>
        <dbReference type="EMBL" id="KAJ1154986.1"/>
    </source>
</evidence>
<feature type="compositionally biased region" description="Basic and acidic residues" evidence="1">
    <location>
        <begin position="90"/>
        <end position="99"/>
    </location>
</feature>
<evidence type="ECO:0000256" key="1">
    <source>
        <dbReference type="SAM" id="MobiDB-lite"/>
    </source>
</evidence>
<feature type="compositionally biased region" description="Basic and acidic residues" evidence="1">
    <location>
        <begin position="35"/>
        <end position="61"/>
    </location>
</feature>
<keyword evidence="3" id="KW-1185">Reference proteome</keyword>
<accession>A0AAV7RQ96</accession>
<feature type="compositionally biased region" description="Basic and acidic residues" evidence="1">
    <location>
        <begin position="1"/>
        <end position="12"/>
    </location>
</feature>
<proteinExistence type="predicted"/>
<organism evidence="2 3">
    <name type="scientific">Pleurodeles waltl</name>
    <name type="common">Iberian ribbed newt</name>
    <dbReference type="NCBI Taxonomy" id="8319"/>
    <lineage>
        <taxon>Eukaryota</taxon>
        <taxon>Metazoa</taxon>
        <taxon>Chordata</taxon>
        <taxon>Craniata</taxon>
        <taxon>Vertebrata</taxon>
        <taxon>Euteleostomi</taxon>
        <taxon>Amphibia</taxon>
        <taxon>Batrachia</taxon>
        <taxon>Caudata</taxon>
        <taxon>Salamandroidea</taxon>
        <taxon>Salamandridae</taxon>
        <taxon>Pleurodelinae</taxon>
        <taxon>Pleurodeles</taxon>
    </lineage>
</organism>
<dbReference type="EMBL" id="JANPWB010000009">
    <property type="protein sequence ID" value="KAJ1154986.1"/>
    <property type="molecule type" value="Genomic_DNA"/>
</dbReference>
<name>A0AAV7RQ96_PLEWA</name>
<feature type="region of interest" description="Disordered" evidence="1">
    <location>
        <begin position="1"/>
        <end position="115"/>
    </location>
</feature>
<dbReference type="AlphaFoldDB" id="A0AAV7RQ96"/>
<reference evidence="2" key="1">
    <citation type="journal article" date="2022" name="bioRxiv">
        <title>Sequencing and chromosome-scale assembly of the giantPleurodeles waltlgenome.</title>
        <authorList>
            <person name="Brown T."/>
            <person name="Elewa A."/>
            <person name="Iarovenko S."/>
            <person name="Subramanian E."/>
            <person name="Araus A.J."/>
            <person name="Petzold A."/>
            <person name="Susuki M."/>
            <person name="Suzuki K.-i.T."/>
            <person name="Hayashi T."/>
            <person name="Toyoda A."/>
            <person name="Oliveira C."/>
            <person name="Osipova E."/>
            <person name="Leigh N.D."/>
            <person name="Simon A."/>
            <person name="Yun M.H."/>
        </authorList>
    </citation>
    <scope>NUCLEOTIDE SEQUENCE</scope>
    <source>
        <strain evidence="2">20211129_DDA</strain>
        <tissue evidence="2">Liver</tissue>
    </source>
</reference>
<sequence>MGTPPDSHEADFRNPTLEGRTDSEGEEEESSFKTQRTEDARGTPQTEREDRQALERREEGGSRTPETSTCCHDPGGSWLTKVPRTTTVRRPRENTGQRQEKKKKKLTEQAIITNC</sequence>
<evidence type="ECO:0000313" key="3">
    <source>
        <dbReference type="Proteomes" id="UP001066276"/>
    </source>
</evidence>
<gene>
    <name evidence="2" type="ORF">NDU88_007724</name>
</gene>
<dbReference type="Proteomes" id="UP001066276">
    <property type="component" value="Chromosome 5"/>
</dbReference>